<organism evidence="8 9">
    <name type="scientific">Salvia divinorum</name>
    <name type="common">Maria pastora</name>
    <name type="synonym">Diviner's sage</name>
    <dbReference type="NCBI Taxonomy" id="28513"/>
    <lineage>
        <taxon>Eukaryota</taxon>
        <taxon>Viridiplantae</taxon>
        <taxon>Streptophyta</taxon>
        <taxon>Embryophyta</taxon>
        <taxon>Tracheophyta</taxon>
        <taxon>Spermatophyta</taxon>
        <taxon>Magnoliopsida</taxon>
        <taxon>eudicotyledons</taxon>
        <taxon>Gunneridae</taxon>
        <taxon>Pentapetalae</taxon>
        <taxon>asterids</taxon>
        <taxon>lamiids</taxon>
        <taxon>Lamiales</taxon>
        <taxon>Lamiaceae</taxon>
        <taxon>Nepetoideae</taxon>
        <taxon>Mentheae</taxon>
        <taxon>Salviinae</taxon>
        <taxon>Salvia</taxon>
        <taxon>Salvia subgen. Calosphace</taxon>
    </lineage>
</organism>
<evidence type="ECO:0000256" key="1">
    <source>
        <dbReference type="ARBA" id="ARBA00022741"/>
    </source>
</evidence>
<keyword evidence="5" id="KW-0472">Membrane</keyword>
<evidence type="ECO:0000259" key="7">
    <source>
        <dbReference type="PROSITE" id="PS51715"/>
    </source>
</evidence>
<keyword evidence="9" id="KW-1185">Reference proteome</keyword>
<dbReference type="InterPro" id="IPR030386">
    <property type="entry name" value="G_GB1_RHD3_dom"/>
</dbReference>
<name>A0ABD1G2U8_SALDI</name>
<dbReference type="Proteomes" id="UP001567538">
    <property type="component" value="Unassembled WGS sequence"/>
</dbReference>
<keyword evidence="3" id="KW-0256">Endoplasmic reticulum</keyword>
<dbReference type="Gene3D" id="3.40.50.300">
    <property type="entry name" value="P-loop containing nucleotide triphosphate hydrolases"/>
    <property type="match status" value="1"/>
</dbReference>
<sequence>MATTPTSLQMRMAPENSQLTELINGDGDFNESGFEDFIRGTAATASIPVIAIVGPQSSGKSTLMNHMFRTDFRVMNAKTGRRKTTKGIWIAKAPEMEPLTVVLDLEGTDGRERGEDDTTFEKQIALFAIAMADTVFINMRYSDVGLEQAANRPLLKTIFEAMLSLFSPEKTTLIFVVRDNDNKTGTPSELLERDLKEDIDKIWEEVPKPTGHEDTPLTEIFDVLSPSII</sequence>
<evidence type="ECO:0000256" key="4">
    <source>
        <dbReference type="ARBA" id="ARBA00023134"/>
    </source>
</evidence>
<reference evidence="8 9" key="1">
    <citation type="submission" date="2024-06" db="EMBL/GenBank/DDBJ databases">
        <title>A chromosome level genome sequence of Diviner's sage (Salvia divinorum).</title>
        <authorList>
            <person name="Ford S.A."/>
            <person name="Ro D.-K."/>
            <person name="Ness R.W."/>
            <person name="Phillips M.A."/>
        </authorList>
    </citation>
    <scope>NUCLEOTIDE SEQUENCE [LARGE SCALE GENOMIC DNA]</scope>
    <source>
        <strain evidence="8">SAF-2024a</strain>
        <tissue evidence="8">Leaf</tissue>
    </source>
</reference>
<dbReference type="GO" id="GO:0005525">
    <property type="term" value="F:GTP binding"/>
    <property type="evidence" value="ECO:0007669"/>
    <property type="project" value="UniProtKB-KW"/>
</dbReference>
<evidence type="ECO:0000313" key="8">
    <source>
        <dbReference type="EMBL" id="KAL1538432.1"/>
    </source>
</evidence>
<evidence type="ECO:0000256" key="5">
    <source>
        <dbReference type="ARBA" id="ARBA00023136"/>
    </source>
</evidence>
<gene>
    <name evidence="8" type="ORF">AAHA92_27182</name>
</gene>
<dbReference type="PANTHER" id="PTHR45923:SF2">
    <property type="entry name" value="PROTEIN SEY1"/>
    <property type="match status" value="1"/>
</dbReference>
<accession>A0ABD1G2U8</accession>
<keyword evidence="1" id="KW-0547">Nucleotide-binding</keyword>
<dbReference type="Pfam" id="PF05879">
    <property type="entry name" value="RHD3_GTPase"/>
    <property type="match status" value="1"/>
</dbReference>
<dbReference type="EMBL" id="JBEAFC010000010">
    <property type="protein sequence ID" value="KAL1538432.1"/>
    <property type="molecule type" value="Genomic_DNA"/>
</dbReference>
<evidence type="ECO:0000313" key="9">
    <source>
        <dbReference type="Proteomes" id="UP001567538"/>
    </source>
</evidence>
<dbReference type="PROSITE" id="PS51715">
    <property type="entry name" value="G_GB1_RHD3"/>
    <property type="match status" value="1"/>
</dbReference>
<feature type="domain" description="GB1/RHD3-type G" evidence="7">
    <location>
        <begin position="44"/>
        <end position="229"/>
    </location>
</feature>
<evidence type="ECO:0000256" key="2">
    <source>
        <dbReference type="ARBA" id="ARBA00022801"/>
    </source>
</evidence>
<keyword evidence="4" id="KW-0342">GTP-binding</keyword>
<dbReference type="InterPro" id="IPR008803">
    <property type="entry name" value="RHD3/Sey1"/>
</dbReference>
<dbReference type="AlphaFoldDB" id="A0ABD1G2U8"/>
<keyword evidence="2" id="KW-0378">Hydrolase</keyword>
<evidence type="ECO:0000256" key="6">
    <source>
        <dbReference type="PROSITE-ProRule" id="PRU01052"/>
    </source>
</evidence>
<dbReference type="PANTHER" id="PTHR45923">
    <property type="entry name" value="PROTEIN SEY1"/>
    <property type="match status" value="1"/>
</dbReference>
<protein>
    <submittedName>
        <fullName evidence="8">Protein ROOT HAIR DEFECTIVE 3 2-like</fullName>
    </submittedName>
</protein>
<dbReference type="InterPro" id="IPR027417">
    <property type="entry name" value="P-loop_NTPase"/>
</dbReference>
<dbReference type="GO" id="GO:0016787">
    <property type="term" value="F:hydrolase activity"/>
    <property type="evidence" value="ECO:0007669"/>
    <property type="project" value="UniProtKB-KW"/>
</dbReference>
<comment type="similarity">
    <text evidence="6">Belongs to the TRAFAC class dynamin-like GTPase superfamily. GB1/RHD3 GTPase family.</text>
</comment>
<comment type="caution">
    <text evidence="8">The sequence shown here is derived from an EMBL/GenBank/DDBJ whole genome shotgun (WGS) entry which is preliminary data.</text>
</comment>
<proteinExistence type="inferred from homology"/>
<dbReference type="SUPFAM" id="SSF52540">
    <property type="entry name" value="P-loop containing nucleoside triphosphate hydrolases"/>
    <property type="match status" value="1"/>
</dbReference>
<evidence type="ECO:0000256" key="3">
    <source>
        <dbReference type="ARBA" id="ARBA00022824"/>
    </source>
</evidence>